<feature type="signal peptide" evidence="13">
    <location>
        <begin position="1"/>
        <end position="19"/>
    </location>
</feature>
<feature type="chain" id="PRO_5004868921" description="Papilin" evidence="13">
    <location>
        <begin position="20"/>
        <end position="1314"/>
    </location>
</feature>
<dbReference type="Pfam" id="PF19030">
    <property type="entry name" value="TSP1_ADAMTS"/>
    <property type="match status" value="4"/>
</dbReference>
<dbReference type="STRING" id="7918.ENSLOCP00000016457"/>
<dbReference type="CDD" id="cd22635">
    <property type="entry name" value="Kunitz_papilin"/>
    <property type="match status" value="1"/>
</dbReference>
<dbReference type="eggNOG" id="KOG4597">
    <property type="taxonomic scope" value="Eukaryota"/>
</dbReference>
<dbReference type="InterPro" id="IPR050439">
    <property type="entry name" value="ADAMTS_ADAMTS-like"/>
</dbReference>
<keyword evidence="18" id="KW-1185">Reference proteome</keyword>
<dbReference type="Pfam" id="PF00014">
    <property type="entry name" value="Kunitz_BPTI"/>
    <property type="match status" value="1"/>
</dbReference>
<feature type="disulfide bond" evidence="11">
    <location>
        <begin position="37"/>
        <end position="73"/>
    </location>
</feature>
<dbReference type="InterPro" id="IPR010909">
    <property type="entry name" value="PLAC"/>
</dbReference>
<evidence type="ECO:0000256" key="5">
    <source>
        <dbReference type="ARBA" id="ARBA00022737"/>
    </source>
</evidence>
<feature type="domain" description="Ig-like" evidence="15">
    <location>
        <begin position="1072"/>
        <end position="1161"/>
    </location>
</feature>
<organism evidence="17 18">
    <name type="scientific">Lepisosteus oculatus</name>
    <name type="common">Spotted gar</name>
    <dbReference type="NCBI Taxonomy" id="7918"/>
    <lineage>
        <taxon>Eukaryota</taxon>
        <taxon>Metazoa</taxon>
        <taxon>Chordata</taxon>
        <taxon>Craniata</taxon>
        <taxon>Vertebrata</taxon>
        <taxon>Euteleostomi</taxon>
        <taxon>Actinopterygii</taxon>
        <taxon>Neopterygii</taxon>
        <taxon>Holostei</taxon>
        <taxon>Semionotiformes</taxon>
        <taxon>Lepisosteidae</taxon>
        <taxon>Lepisosteus</taxon>
    </lineage>
</organism>
<dbReference type="Pfam" id="PF08686">
    <property type="entry name" value="PLAC"/>
    <property type="match status" value="1"/>
</dbReference>
<keyword evidence="8" id="KW-0393">Immunoglobulin domain</keyword>
<accession>W5N748</accession>
<evidence type="ECO:0000256" key="1">
    <source>
        <dbReference type="ARBA" id="ARBA00004613"/>
    </source>
</evidence>
<dbReference type="Proteomes" id="UP000018468">
    <property type="component" value="Linkage group LG7"/>
</dbReference>
<dbReference type="InterPro" id="IPR013273">
    <property type="entry name" value="ADAMTS/ADAMTS-like"/>
</dbReference>
<dbReference type="FunFam" id="2.60.120.830:FF:000001">
    <property type="entry name" value="A disintegrin and metalloproteinase with thrombospondin motifs 1"/>
    <property type="match status" value="1"/>
</dbReference>
<evidence type="ECO:0000259" key="14">
    <source>
        <dbReference type="PROSITE" id="PS50279"/>
    </source>
</evidence>
<dbReference type="SUPFAM" id="SSF48726">
    <property type="entry name" value="Immunoglobulin"/>
    <property type="match status" value="3"/>
</dbReference>
<reference evidence="17" key="2">
    <citation type="submission" date="2025-08" db="UniProtKB">
        <authorList>
            <consortium name="Ensembl"/>
        </authorList>
    </citation>
    <scope>IDENTIFICATION</scope>
</reference>
<evidence type="ECO:0000256" key="12">
    <source>
        <dbReference type="SAM" id="MobiDB-lite"/>
    </source>
</evidence>
<feature type="domain" description="Ig-like" evidence="15">
    <location>
        <begin position="917"/>
        <end position="1023"/>
    </location>
</feature>
<keyword evidence="7 11" id="KW-1015">Disulfide bond</keyword>
<dbReference type="PROSITE" id="PS50900">
    <property type="entry name" value="PLAC"/>
    <property type="match status" value="1"/>
</dbReference>
<dbReference type="SMART" id="SM00131">
    <property type="entry name" value="KU"/>
    <property type="match status" value="1"/>
</dbReference>
<dbReference type="InParanoid" id="W5N748"/>
<dbReference type="InterPro" id="IPR003598">
    <property type="entry name" value="Ig_sub2"/>
</dbReference>
<evidence type="ECO:0000256" key="2">
    <source>
        <dbReference type="ARBA" id="ARBA00022525"/>
    </source>
</evidence>
<dbReference type="SUPFAM" id="SSF57362">
    <property type="entry name" value="BPTI-like"/>
    <property type="match status" value="1"/>
</dbReference>
<dbReference type="GO" id="GO:0030198">
    <property type="term" value="P:extracellular matrix organization"/>
    <property type="evidence" value="ECO:0007669"/>
    <property type="project" value="InterPro"/>
</dbReference>
<feature type="disulfide bond" evidence="11">
    <location>
        <begin position="41"/>
        <end position="78"/>
    </location>
</feature>
<dbReference type="PROSITE" id="PS00280">
    <property type="entry name" value="BPTI_KUNITZ_1"/>
    <property type="match status" value="1"/>
</dbReference>
<evidence type="ECO:0000256" key="8">
    <source>
        <dbReference type="ARBA" id="ARBA00023319"/>
    </source>
</evidence>
<dbReference type="InterPro" id="IPR036880">
    <property type="entry name" value="Kunitz_BPTI_sf"/>
</dbReference>
<dbReference type="Pfam" id="PF13927">
    <property type="entry name" value="Ig_3"/>
    <property type="match status" value="2"/>
</dbReference>
<dbReference type="InterPro" id="IPR000884">
    <property type="entry name" value="TSP1_rpt"/>
</dbReference>
<reference evidence="17" key="3">
    <citation type="submission" date="2025-09" db="UniProtKB">
        <authorList>
            <consortium name="Ensembl"/>
        </authorList>
    </citation>
    <scope>IDENTIFICATION</scope>
</reference>
<dbReference type="GO" id="GO:0005604">
    <property type="term" value="C:basement membrane"/>
    <property type="evidence" value="ECO:0007669"/>
    <property type="project" value="UniProtKB-ARBA"/>
</dbReference>
<dbReference type="Gene3D" id="2.20.100.10">
    <property type="entry name" value="Thrombospondin type-1 (TSP1) repeat"/>
    <property type="match status" value="5"/>
</dbReference>
<dbReference type="FunFam" id="2.20.100.10:FF:000005">
    <property type="entry name" value="ADAM metallopeptidase with thrombospondin type 1 motif 9"/>
    <property type="match status" value="3"/>
</dbReference>
<evidence type="ECO:0000313" key="17">
    <source>
        <dbReference type="Ensembl" id="ENSLOCP00000016457.1"/>
    </source>
</evidence>
<evidence type="ECO:0000256" key="9">
    <source>
        <dbReference type="ARBA" id="ARBA00061693"/>
    </source>
</evidence>
<dbReference type="InterPro" id="IPR045371">
    <property type="entry name" value="ADAMTS_CR_3"/>
</dbReference>
<evidence type="ECO:0000256" key="10">
    <source>
        <dbReference type="ARBA" id="ARBA00074534"/>
    </source>
</evidence>
<dbReference type="InterPro" id="IPR036179">
    <property type="entry name" value="Ig-like_dom_sf"/>
</dbReference>
<comment type="similarity">
    <text evidence="9">Belongs to the papilin family.</text>
</comment>
<proteinExistence type="inferred from homology"/>
<feature type="disulfide bond" evidence="11">
    <location>
        <begin position="52"/>
        <end position="63"/>
    </location>
</feature>
<dbReference type="SMART" id="SM00408">
    <property type="entry name" value="IGc2"/>
    <property type="match status" value="3"/>
</dbReference>
<dbReference type="PANTHER" id="PTHR13723:SF281">
    <property type="entry name" value="PAPILIN"/>
    <property type="match status" value="1"/>
</dbReference>
<dbReference type="EMBL" id="AHAT01031877">
    <property type="status" value="NOT_ANNOTATED_CDS"/>
    <property type="molecule type" value="Genomic_DNA"/>
</dbReference>
<dbReference type="PROSITE" id="PS50835">
    <property type="entry name" value="IG_LIKE"/>
    <property type="match status" value="3"/>
</dbReference>
<dbReference type="FunFam" id="4.10.410.10:FF:000017">
    <property type="entry name" value="papilin isoform X2"/>
    <property type="match status" value="1"/>
</dbReference>
<dbReference type="EMBL" id="AHAT01031876">
    <property type="status" value="NOT_ANNOTATED_CDS"/>
    <property type="molecule type" value="Genomic_DNA"/>
</dbReference>
<dbReference type="InterPro" id="IPR020901">
    <property type="entry name" value="Prtase_inh_Kunz-CS"/>
</dbReference>
<dbReference type="InterPro" id="IPR013106">
    <property type="entry name" value="Ig_V-set"/>
</dbReference>
<feature type="domain" description="Ig-like" evidence="15">
    <location>
        <begin position="1166"/>
        <end position="1251"/>
    </location>
</feature>
<protein>
    <recommendedName>
        <fullName evidence="10">Papilin</fullName>
    </recommendedName>
</protein>
<dbReference type="Gene3D" id="2.60.120.830">
    <property type="match status" value="1"/>
</dbReference>
<dbReference type="InterPro" id="IPR010294">
    <property type="entry name" value="ADAMTS_spacer1"/>
</dbReference>
<feature type="region of interest" description="Disordered" evidence="12">
    <location>
        <begin position="844"/>
        <end position="926"/>
    </location>
</feature>
<evidence type="ECO:0000256" key="11">
    <source>
        <dbReference type="PIRSR" id="PIRSR613273-3"/>
    </source>
</evidence>
<keyword evidence="6" id="KW-0722">Serine protease inhibitor</keyword>
<dbReference type="InterPro" id="IPR036383">
    <property type="entry name" value="TSP1_rpt_sf"/>
</dbReference>
<reference evidence="18" key="1">
    <citation type="submission" date="2011-12" db="EMBL/GenBank/DDBJ databases">
        <title>The Draft Genome of Lepisosteus oculatus.</title>
        <authorList>
            <consortium name="The Broad Institute Genome Assembly &amp; Analysis Group"/>
            <consortium name="Computational R&amp;D Group"/>
            <consortium name="and Sequencing Platform"/>
            <person name="Di Palma F."/>
            <person name="Alfoldi J."/>
            <person name="Johnson J."/>
            <person name="Berlin A."/>
            <person name="Gnerre S."/>
            <person name="Jaffe D."/>
            <person name="MacCallum I."/>
            <person name="Young S."/>
            <person name="Walker B.J."/>
            <person name="Lander E.S."/>
            <person name="Lindblad-Toh K."/>
        </authorList>
    </citation>
    <scope>NUCLEOTIDE SEQUENCE [LARGE SCALE GENOMIC DNA]</scope>
</reference>
<evidence type="ECO:0000259" key="16">
    <source>
        <dbReference type="PROSITE" id="PS50900"/>
    </source>
</evidence>
<dbReference type="GO" id="GO:0005576">
    <property type="term" value="C:extracellular region"/>
    <property type="evidence" value="ECO:0007669"/>
    <property type="project" value="UniProtKB-SubCell"/>
</dbReference>
<dbReference type="InterPro" id="IPR013783">
    <property type="entry name" value="Ig-like_fold"/>
</dbReference>
<dbReference type="SMART" id="SM00209">
    <property type="entry name" value="TSP1"/>
    <property type="match status" value="5"/>
</dbReference>
<dbReference type="SMART" id="SM00406">
    <property type="entry name" value="IGv"/>
    <property type="match status" value="2"/>
</dbReference>
<dbReference type="PANTHER" id="PTHR13723">
    <property type="entry name" value="ADAMTS A DISINTEGRIN AND METALLOPROTEASE WITH THROMBOSPONDIN MOTIFS PROTEASE"/>
    <property type="match status" value="1"/>
</dbReference>
<evidence type="ECO:0000313" key="18">
    <source>
        <dbReference type="Proteomes" id="UP000018468"/>
    </source>
</evidence>
<dbReference type="Pfam" id="PF19236">
    <property type="entry name" value="ADAMTS_CR_3"/>
    <property type="match status" value="1"/>
</dbReference>
<evidence type="ECO:0000256" key="7">
    <source>
        <dbReference type="ARBA" id="ARBA00023157"/>
    </source>
</evidence>
<dbReference type="HOGENOM" id="CLU_000660_7_0_1"/>
<dbReference type="GeneTree" id="ENSGT00940000156891"/>
<dbReference type="Pfam" id="PF07679">
    <property type="entry name" value="I-set"/>
    <property type="match status" value="1"/>
</dbReference>
<comment type="subcellular location">
    <subcellularLocation>
        <location evidence="1">Secreted</location>
    </subcellularLocation>
</comment>
<dbReference type="GO" id="GO:0004867">
    <property type="term" value="F:serine-type endopeptidase inhibitor activity"/>
    <property type="evidence" value="ECO:0007669"/>
    <property type="project" value="UniProtKB-KW"/>
</dbReference>
<dbReference type="PRINTS" id="PR01857">
    <property type="entry name" value="ADAMTSFAMILY"/>
</dbReference>
<dbReference type="PROSITE" id="PS50092">
    <property type="entry name" value="TSP1"/>
    <property type="match status" value="5"/>
</dbReference>
<dbReference type="SMART" id="SM00409">
    <property type="entry name" value="IG"/>
    <property type="match status" value="3"/>
</dbReference>
<evidence type="ECO:0000256" key="6">
    <source>
        <dbReference type="ARBA" id="ARBA00022900"/>
    </source>
</evidence>
<keyword evidence="2" id="KW-0964">Secreted</keyword>
<sequence>MLALLLLAVLHLILTPALCRERRQSDYWDEWEDWGECSRTCGGGITVRYRRCISQRRDGGSSCVGPDRAFRSCNIQDCPEGSRDFREEQCSQFDGADFQGKRYKWLPYYGAENNCELSCIPKGENFYYRHREAVVDGTPCHPGRRDVCVEGVCKPVGCDNMLESTQKEDPCLECGGTGKSCYPVRKTFTVLDLPKGYNQMFIIPVGATSILIREMAPTRNFLAIKNVRGEYYLNGHWVIDHSRAVHIASTVLHYERGAEGDLAPETIRGRGPTTEPLVIELISQEQNQGIEYEYYVPYRSSNEGYFWSYGSWSECSKECGSGYQSRLVFCIIDNEAYQDYLCSGRPRPASNRTCNPQPCPQTRRWKTGEWSACSATCDGGTQSRSVSCLIHDGSGSRVVEDAQCAAFSSRPSSQQACSLRQCASWSARSWSQCSVSCGEGEQTRPVVCMGTAGIRLPDYACSSLPKPETVRTCQRQGCPREIRWHIGDWGLCSKSCDVGLRERQVICADRDRNFYNGELCAADHKPSTTEQCNTQACFLPQSVPSMPDPRGYDNTRLGILVPYISEEPPTECLSGILPVLKAGLCPTKHLDIICENLLNLLFPRGGTDNRRSDTLYDRWVSQPQSCSESQYGCCPDGRTPASGPLGSGCPIHSCAETRYGCCPDGVTAAQGPDGAGCQTNTVRATHHTHYTGALCDRSAGCALVAERELFVSPLSRQQHHPAAPRREPSEACRSANYGCCYDGLTLAAGPNGEGCPGQPNHSHPLACMLPNTNGPCSDWTARWFYDPSSGGCGRFWYGGCQGNRNNFATEEECLRECRGLATQSRAYGDRHHFRLTTLAERGPAVSLENSRAQGGVRLQGSVQREDRGTLTATDTSPAKGPARLPEEGTTSTAPGHPEEERGGGSDGGDGPPRPARPAFQLPVGLVDSRTLQRLSIDKSGPSSVEGQMGQTVRLPCKVTPHSSGVTVEWRKDSQPISTPSRHRQQADGSLLVGPLSSQDTGWLLCVASSDRERDHLYIYLSVSEDARSAPASQNPSVQQGSGQVSGSRVHRYCPSHTLLQRTAPLICPSAVPIIMLLSIDKSGPSSVEGRPGQTVRLPCRVSPTSVSVEWRRNDRPLTSARHTQQSDGSLVISRLSSEDSGFYTCTASNGQQRVHRQLQLRVLGDLRITTAPNNVQVSQGSSTQLPCVVSGSDVNVGWSRNGVPVRPDGRHVLLSADGSLILNNVQPSDEGSYTCNAYTGTYSVSATAEVKVAKGTELALPSRPNTAECIDQPDLANCDLIVYAKLCSSEYYSSFCCASCSSHSQPAGRHAEQG</sequence>
<keyword evidence="4 13" id="KW-0732">Signal</keyword>
<feature type="domain" description="BPTI/Kunitz inhibitor" evidence="14">
    <location>
        <begin position="767"/>
        <end position="817"/>
    </location>
</feature>
<dbReference type="PRINTS" id="PR00759">
    <property type="entry name" value="BASICPTASE"/>
</dbReference>
<dbReference type="InterPro" id="IPR007110">
    <property type="entry name" value="Ig-like_dom"/>
</dbReference>
<dbReference type="SUPFAM" id="SSF82895">
    <property type="entry name" value="TSP-1 type 1 repeat"/>
    <property type="match status" value="5"/>
</dbReference>
<dbReference type="InterPro" id="IPR002223">
    <property type="entry name" value="Kunitz_BPTI"/>
</dbReference>
<dbReference type="InterPro" id="IPR013098">
    <property type="entry name" value="Ig_I-set"/>
</dbReference>
<evidence type="ECO:0000256" key="4">
    <source>
        <dbReference type="ARBA" id="ARBA00022729"/>
    </source>
</evidence>
<dbReference type="Pfam" id="PF05986">
    <property type="entry name" value="ADAMTS_spacer1"/>
    <property type="match status" value="1"/>
</dbReference>
<evidence type="ECO:0000256" key="3">
    <source>
        <dbReference type="ARBA" id="ARBA00022690"/>
    </source>
</evidence>
<dbReference type="Gene3D" id="2.60.40.10">
    <property type="entry name" value="Immunoglobulins"/>
    <property type="match status" value="3"/>
</dbReference>
<dbReference type="Ensembl" id="ENSLOCT00000016487.1">
    <property type="protein sequence ID" value="ENSLOCP00000016457.1"/>
    <property type="gene ID" value="ENSLOCG00000013346.1"/>
</dbReference>
<keyword evidence="5" id="KW-0677">Repeat</keyword>
<dbReference type="Gene3D" id="4.10.410.10">
    <property type="entry name" value="Pancreatic trypsin inhibitor Kunitz domain"/>
    <property type="match status" value="1"/>
</dbReference>
<dbReference type="Pfam" id="PF00090">
    <property type="entry name" value="TSP_1"/>
    <property type="match status" value="1"/>
</dbReference>
<evidence type="ECO:0000259" key="15">
    <source>
        <dbReference type="PROSITE" id="PS50835"/>
    </source>
</evidence>
<evidence type="ECO:0000256" key="13">
    <source>
        <dbReference type="SAM" id="SignalP"/>
    </source>
</evidence>
<feature type="region of interest" description="Disordered" evidence="12">
    <location>
        <begin position="963"/>
        <end position="987"/>
    </location>
</feature>
<feature type="domain" description="PLAC" evidence="16">
    <location>
        <begin position="1265"/>
        <end position="1304"/>
    </location>
</feature>
<dbReference type="OMA" id="KLDSGWF"/>
<dbReference type="InterPro" id="IPR003599">
    <property type="entry name" value="Ig_sub"/>
</dbReference>
<dbReference type="eggNOG" id="KOG3510">
    <property type="taxonomic scope" value="Eukaryota"/>
</dbReference>
<keyword evidence="3" id="KW-0646">Protease inhibitor</keyword>
<dbReference type="PROSITE" id="PS50279">
    <property type="entry name" value="BPTI_KUNITZ_2"/>
    <property type="match status" value="1"/>
</dbReference>
<name>W5N748_LEPOC</name>
<dbReference type="Bgee" id="ENSLOCG00000013346">
    <property type="expression patterns" value="Expressed in zone of skin and 12 other cell types or tissues"/>
</dbReference>